<dbReference type="AlphaFoldDB" id="A0A8J5ZQ58"/>
<reference evidence="2" key="1">
    <citation type="journal article" date="2021" name="Evol. Appl.">
        <title>The genome of the Pyrenean desman and the effects of bottlenecks and inbreeding on the genomic landscape of an endangered species.</title>
        <authorList>
            <person name="Escoda L."/>
            <person name="Castresana J."/>
        </authorList>
    </citation>
    <scope>NUCLEOTIDE SEQUENCE</scope>
    <source>
        <strain evidence="2">IBE-C5619</strain>
    </source>
</reference>
<dbReference type="PANTHER" id="PTHR44826:SF5">
    <property type="entry name" value="DYNEIN HEAVY CHAIN"/>
    <property type="match status" value="1"/>
</dbReference>
<gene>
    <name evidence="2" type="ORF">J0S82_016274</name>
</gene>
<evidence type="ECO:0000313" key="3">
    <source>
        <dbReference type="Proteomes" id="UP000700334"/>
    </source>
</evidence>
<feature type="region of interest" description="Disordered" evidence="1">
    <location>
        <begin position="241"/>
        <end position="327"/>
    </location>
</feature>
<comment type="caution">
    <text evidence="2">The sequence shown here is derived from an EMBL/GenBank/DDBJ whole genome shotgun (WGS) entry which is preliminary data.</text>
</comment>
<feature type="compositionally biased region" description="Polar residues" evidence="1">
    <location>
        <begin position="9"/>
        <end position="26"/>
    </location>
</feature>
<dbReference type="Proteomes" id="UP000700334">
    <property type="component" value="Unassembled WGS sequence"/>
</dbReference>
<sequence length="371" mass="37936">MGGQRCGSEVSSAHSPPTRASAQRSSVRPPICPSIHGSIHRPWVHPSMGPSTIHGSIHRPSVHPSMGPSTVHGSIHLSICPSIHGSIHPSVHPLKGQVFRRGAGAPPLPGSSHPASSDDSPGNHVCPLWGCCGHSPVAAPGGRCGVGWTVGAALRPAPPKLRTWGLLPEGRGATRGARPEPRFAESHAWLTAQDPPFAPEPKLMWARWQPGAAGGTTPHPVDGAAQEASLGPRLLSVPAASRLQASSREKGAVSARGQRCDAPSWGSETPMQTTSAEATPAPLSGLRPQPAASPRGGHQPSPCWSLRPALAGPGRAGPGRAGPGRSGLCQGSCAQLVPVWAASVLRERARGPPENLLPGSPGGQMFGAGGT</sequence>
<feature type="compositionally biased region" description="Gly residues" evidence="1">
    <location>
        <begin position="360"/>
        <end position="371"/>
    </location>
</feature>
<evidence type="ECO:0000313" key="2">
    <source>
        <dbReference type="EMBL" id="KAG8505530.1"/>
    </source>
</evidence>
<feature type="compositionally biased region" description="Polar residues" evidence="1">
    <location>
        <begin position="266"/>
        <end position="277"/>
    </location>
</feature>
<name>A0A8J5ZQ58_GALPY</name>
<protein>
    <submittedName>
        <fullName evidence="2">Uncharacterized protein</fullName>
    </submittedName>
</protein>
<keyword evidence="3" id="KW-1185">Reference proteome</keyword>
<feature type="region of interest" description="Disordered" evidence="1">
    <location>
        <begin position="1"/>
        <end position="69"/>
    </location>
</feature>
<organism evidence="2 3">
    <name type="scientific">Galemys pyrenaicus</name>
    <name type="common">Iberian desman</name>
    <name type="synonym">Pyrenean desman</name>
    <dbReference type="NCBI Taxonomy" id="202257"/>
    <lineage>
        <taxon>Eukaryota</taxon>
        <taxon>Metazoa</taxon>
        <taxon>Chordata</taxon>
        <taxon>Craniata</taxon>
        <taxon>Vertebrata</taxon>
        <taxon>Euteleostomi</taxon>
        <taxon>Mammalia</taxon>
        <taxon>Eutheria</taxon>
        <taxon>Laurasiatheria</taxon>
        <taxon>Eulipotyphla</taxon>
        <taxon>Talpidae</taxon>
        <taxon>Galemys</taxon>
    </lineage>
</organism>
<feature type="region of interest" description="Disordered" evidence="1">
    <location>
        <begin position="350"/>
        <end position="371"/>
    </location>
</feature>
<accession>A0A8J5ZQ58</accession>
<dbReference type="EMBL" id="JAGFMF010012255">
    <property type="protein sequence ID" value="KAG8505530.1"/>
    <property type="molecule type" value="Genomic_DNA"/>
</dbReference>
<dbReference type="OrthoDB" id="9685922at2759"/>
<feature type="compositionally biased region" description="Gly residues" evidence="1">
    <location>
        <begin position="314"/>
        <end position="325"/>
    </location>
</feature>
<feature type="region of interest" description="Disordered" evidence="1">
    <location>
        <begin position="99"/>
        <end position="120"/>
    </location>
</feature>
<evidence type="ECO:0000256" key="1">
    <source>
        <dbReference type="SAM" id="MobiDB-lite"/>
    </source>
</evidence>
<dbReference type="PANTHER" id="PTHR44826">
    <property type="entry name" value="SPORE COAT PROTEIN SP85"/>
    <property type="match status" value="1"/>
</dbReference>
<dbReference type="InterPro" id="IPR051860">
    <property type="entry name" value="Plasmodium_CSP_Invasion"/>
</dbReference>
<proteinExistence type="predicted"/>